<gene>
    <name evidence="1" type="ORF">JDW19_25080</name>
</gene>
<dbReference type="EMBL" id="JAEHFQ010000032">
    <property type="protein sequence ID" value="MBM0636383.1"/>
    <property type="molecule type" value="Genomic_DNA"/>
</dbReference>
<dbReference type="RefSeq" id="WP_203056004.1">
    <property type="nucleotide sequence ID" value="NZ_JAWPHF010000029.1"/>
</dbReference>
<evidence type="ECO:0000313" key="2">
    <source>
        <dbReference type="Proteomes" id="UP000650605"/>
    </source>
</evidence>
<reference evidence="1" key="1">
    <citation type="submission" date="2020-12" db="EMBL/GenBank/DDBJ databases">
        <title>Paenibacillus polymyxa LMG 27872: a double-edged sword.</title>
        <authorList>
            <person name="Langendries S."/>
            <person name="Garcia Mendez S."/>
            <person name="Beirinckx S."/>
            <person name="Viaene T."/>
            <person name="Baeyen S."/>
            <person name="Goeminne G."/>
            <person name="Willems A."/>
            <person name="Debode J."/>
            <person name="Goormachtig S."/>
        </authorList>
    </citation>
    <scope>NUCLEOTIDE SEQUENCE</scope>
    <source>
        <strain evidence="1">LMG 27872</strain>
    </source>
</reference>
<accession>A0A8I1LWT7</accession>
<dbReference type="Proteomes" id="UP000650605">
    <property type="component" value="Unassembled WGS sequence"/>
</dbReference>
<proteinExistence type="predicted"/>
<protein>
    <submittedName>
        <fullName evidence="1">Uncharacterized protein</fullName>
    </submittedName>
</protein>
<comment type="caution">
    <text evidence="1">The sequence shown here is derived from an EMBL/GenBank/DDBJ whole genome shotgun (WGS) entry which is preliminary data.</text>
</comment>
<organism evidence="1 2">
    <name type="scientific">Paenibacillus polymyxa</name>
    <name type="common">Bacillus polymyxa</name>
    <dbReference type="NCBI Taxonomy" id="1406"/>
    <lineage>
        <taxon>Bacteria</taxon>
        <taxon>Bacillati</taxon>
        <taxon>Bacillota</taxon>
        <taxon>Bacilli</taxon>
        <taxon>Bacillales</taxon>
        <taxon>Paenibacillaceae</taxon>
        <taxon>Paenibacillus</taxon>
    </lineage>
</organism>
<dbReference type="AlphaFoldDB" id="A0A8I1LWT7"/>
<name>A0A8I1LWT7_PAEPO</name>
<evidence type="ECO:0000313" key="1">
    <source>
        <dbReference type="EMBL" id="MBM0636383.1"/>
    </source>
</evidence>
<sequence length="161" mass="18725">MSTIPIYHEYIDAWLKNHIVPVIALNFVTVIHERQMKKIAGDDKLLRQMIAAMDEGFRMLEALRYPLTPAAQASLIRKRSALMRLFTKIYHRMPISRLVDGSVGEIVALSRVFHLWKEQTRVPPPPTGTSWKSVLKPRSTVHNFYPRSNQPRMILVLQRRL</sequence>